<evidence type="ECO:0000256" key="10">
    <source>
        <dbReference type="ARBA" id="ARBA00022723"/>
    </source>
</evidence>
<dbReference type="EC" id="3.1.1.32" evidence="5 18"/>
<name>A0ABU3A570_9GAMM</name>
<dbReference type="InterPro" id="IPR036541">
    <property type="entry name" value="PLipase_A1_sf"/>
</dbReference>
<evidence type="ECO:0000313" key="20">
    <source>
        <dbReference type="Proteomes" id="UP001266357"/>
    </source>
</evidence>
<dbReference type="RefSeq" id="WP_311584904.1">
    <property type="nucleotide sequence ID" value="NZ_JAVRIF010000013.1"/>
</dbReference>
<accession>A0ABU3A570</accession>
<evidence type="ECO:0000256" key="8">
    <source>
        <dbReference type="ARBA" id="ARBA00022452"/>
    </source>
</evidence>
<keyword evidence="11" id="KW-0732">Signal</keyword>
<evidence type="ECO:0000256" key="2">
    <source>
        <dbReference type="ARBA" id="ARBA00001604"/>
    </source>
</evidence>
<dbReference type="CDD" id="cd00541">
    <property type="entry name" value="OMPLA"/>
    <property type="match status" value="1"/>
</dbReference>
<gene>
    <name evidence="19" type="ORF">RM573_17060</name>
</gene>
<evidence type="ECO:0000256" key="16">
    <source>
        <dbReference type="ARBA" id="ARBA00023136"/>
    </source>
</evidence>
<dbReference type="PRINTS" id="PR01486">
    <property type="entry name" value="PHPHLIPASEA1"/>
</dbReference>
<dbReference type="Proteomes" id="UP001266357">
    <property type="component" value="Unassembled WGS sequence"/>
</dbReference>
<organism evidence="19 20">
    <name type="scientific">Thalassotalea castellviae</name>
    <dbReference type="NCBI Taxonomy" id="3075612"/>
    <lineage>
        <taxon>Bacteria</taxon>
        <taxon>Pseudomonadati</taxon>
        <taxon>Pseudomonadota</taxon>
        <taxon>Gammaproteobacteria</taxon>
        <taxon>Alteromonadales</taxon>
        <taxon>Colwelliaceae</taxon>
        <taxon>Thalassotalea</taxon>
    </lineage>
</organism>
<evidence type="ECO:0000256" key="18">
    <source>
        <dbReference type="RuleBase" id="RU366027"/>
    </source>
</evidence>
<evidence type="ECO:0000256" key="17">
    <source>
        <dbReference type="ARBA" id="ARBA00023237"/>
    </source>
</evidence>
<keyword evidence="16" id="KW-0472">Membrane</keyword>
<sequence length="328" mass="38127">MTLLISVCFFFLINNDVYAQNLRDACLLEAIKNAEEELTTTQIKEKCDRLKERKIKPGAISNRLISERIAAFDPYVITPHKMNYILPFSMSNRINKKAYAYDNFDNWEDNLEDFEAKFQLSIKVPLNKNDIFIEGDSLHFGFTLQSWWQLYSNNISKPFRETNYQPEVFYVAPLNWHPLDSNTGFAIGAEHQSNGRSQPLSRSWNRVYVNFLLEKDNFALSFKPWIRLKEKEKETVLASDGDDNPDISKYMGHFELGIAHKWSKYVLSFEGRHNFAHHKGGMELSFTFPLWGKLRGYAQYTAGYGESLIDYNHSQQRFGLGIALTNLL</sequence>
<keyword evidence="17 18" id="KW-0998">Cell outer membrane</keyword>
<dbReference type="EMBL" id="JAVRIF010000013">
    <property type="protein sequence ID" value="MDT0605314.1"/>
    <property type="molecule type" value="Genomic_DNA"/>
</dbReference>
<keyword evidence="14 18" id="KW-0442">Lipid degradation</keyword>
<reference evidence="19 20" key="1">
    <citation type="submission" date="2023-09" db="EMBL/GenBank/DDBJ databases">
        <authorList>
            <person name="Rey-Velasco X."/>
        </authorList>
    </citation>
    <scope>NUCLEOTIDE SEQUENCE [LARGE SCALE GENOMIC DNA]</scope>
    <source>
        <strain evidence="19 20">W431</strain>
    </source>
</reference>
<keyword evidence="9" id="KW-0812">Transmembrane</keyword>
<dbReference type="PANTHER" id="PTHR40457">
    <property type="entry name" value="PHOSPHOLIPASE A1"/>
    <property type="match status" value="1"/>
</dbReference>
<keyword evidence="10 18" id="KW-0479">Metal-binding</keyword>
<dbReference type="EC" id="3.1.1.4" evidence="6 18"/>
<dbReference type="PANTHER" id="PTHR40457:SF1">
    <property type="entry name" value="PHOSPHOLIPASE A1"/>
    <property type="match status" value="1"/>
</dbReference>
<keyword evidence="13 18" id="KW-0106">Calcium</keyword>
<evidence type="ECO:0000256" key="11">
    <source>
        <dbReference type="ARBA" id="ARBA00022729"/>
    </source>
</evidence>
<keyword evidence="20" id="KW-1185">Reference proteome</keyword>
<dbReference type="InterPro" id="IPR003187">
    <property type="entry name" value="PLipase_A1"/>
</dbReference>
<proteinExistence type="inferred from homology"/>
<evidence type="ECO:0000256" key="15">
    <source>
        <dbReference type="ARBA" id="ARBA00023098"/>
    </source>
</evidence>
<comment type="catalytic activity">
    <reaction evidence="2 18">
        <text>a 1,2-diacyl-sn-glycero-3-phosphocholine + H2O = a 1-acyl-sn-glycero-3-phosphocholine + a fatty acid + H(+)</text>
        <dbReference type="Rhea" id="RHEA:15801"/>
        <dbReference type="ChEBI" id="CHEBI:15377"/>
        <dbReference type="ChEBI" id="CHEBI:15378"/>
        <dbReference type="ChEBI" id="CHEBI:28868"/>
        <dbReference type="ChEBI" id="CHEBI:57643"/>
        <dbReference type="ChEBI" id="CHEBI:58168"/>
        <dbReference type="EC" id="3.1.1.4"/>
    </reaction>
</comment>
<comment type="caution">
    <text evidence="19">The sequence shown here is derived from an EMBL/GenBank/DDBJ whole genome shotgun (WGS) entry which is preliminary data.</text>
</comment>
<evidence type="ECO:0000256" key="1">
    <source>
        <dbReference type="ARBA" id="ARBA00000111"/>
    </source>
</evidence>
<evidence type="ECO:0000256" key="5">
    <source>
        <dbReference type="ARBA" id="ARBA00013179"/>
    </source>
</evidence>
<evidence type="ECO:0000256" key="6">
    <source>
        <dbReference type="ARBA" id="ARBA00013278"/>
    </source>
</evidence>
<keyword evidence="15 18" id="KW-0443">Lipid metabolism</keyword>
<dbReference type="SUPFAM" id="SSF56931">
    <property type="entry name" value="Outer membrane phospholipase A (OMPLA)"/>
    <property type="match status" value="1"/>
</dbReference>
<keyword evidence="8" id="KW-1134">Transmembrane beta strand</keyword>
<evidence type="ECO:0000256" key="3">
    <source>
        <dbReference type="ARBA" id="ARBA00010525"/>
    </source>
</evidence>
<evidence type="ECO:0000256" key="13">
    <source>
        <dbReference type="ARBA" id="ARBA00022837"/>
    </source>
</evidence>
<protein>
    <recommendedName>
        <fullName evidence="7 18">Phospholipase A1</fullName>
        <ecNumber evidence="5 18">3.1.1.32</ecNumber>
        <ecNumber evidence="6 18">3.1.1.4</ecNumber>
    </recommendedName>
    <alternativeName>
        <fullName evidence="18">Phosphatidylcholine 1-acylhydrolase</fullName>
    </alternativeName>
</protein>
<comment type="catalytic activity">
    <reaction evidence="1 18">
        <text>a 1,2-diacyl-sn-glycero-3-phosphocholine + H2O = a 2-acyl-sn-glycero-3-phosphocholine + a fatty acid + H(+)</text>
        <dbReference type="Rhea" id="RHEA:18689"/>
        <dbReference type="ChEBI" id="CHEBI:15377"/>
        <dbReference type="ChEBI" id="CHEBI:15378"/>
        <dbReference type="ChEBI" id="CHEBI:28868"/>
        <dbReference type="ChEBI" id="CHEBI:57643"/>
        <dbReference type="ChEBI" id="CHEBI:57875"/>
        <dbReference type="EC" id="3.1.1.32"/>
    </reaction>
</comment>
<comment type="subunit">
    <text evidence="4 18">Homodimer; dimerization is reversible, and the dimeric form is the active one.</text>
</comment>
<evidence type="ECO:0000256" key="4">
    <source>
        <dbReference type="ARBA" id="ARBA00011702"/>
    </source>
</evidence>
<evidence type="ECO:0000256" key="14">
    <source>
        <dbReference type="ARBA" id="ARBA00022963"/>
    </source>
</evidence>
<comment type="subcellular location">
    <subcellularLocation>
        <location evidence="18">Cell outer membrane</location>
        <topology evidence="18">Multi-pass membrane protein</topology>
    </subcellularLocation>
    <text evidence="18">One of the very few enzymes located there.</text>
</comment>
<evidence type="ECO:0000256" key="7">
    <source>
        <dbReference type="ARBA" id="ARBA00021726"/>
    </source>
</evidence>
<evidence type="ECO:0000313" key="19">
    <source>
        <dbReference type="EMBL" id="MDT0605314.1"/>
    </source>
</evidence>
<keyword evidence="12 18" id="KW-0378">Hydrolase</keyword>
<comment type="similarity">
    <text evidence="3 18">Belongs to the phospholipase A1 family.</text>
</comment>
<evidence type="ECO:0000256" key="9">
    <source>
        <dbReference type="ARBA" id="ARBA00022692"/>
    </source>
</evidence>
<evidence type="ECO:0000256" key="12">
    <source>
        <dbReference type="ARBA" id="ARBA00022801"/>
    </source>
</evidence>
<comment type="cofactor">
    <cofactor evidence="18">
        <name>Ca(2+)</name>
        <dbReference type="ChEBI" id="CHEBI:29108"/>
    </cofactor>
    <text evidence="18">Binds 1 Ca(2+) ion per monomer. In the dimeric form the Ca(2+) is bound by different amino acids with binding of each Ca(2+) shared with ligands coming from each monomer. The Ca(2+) ion may have a role in catalysis.</text>
</comment>
<dbReference type="Pfam" id="PF02253">
    <property type="entry name" value="PLA1"/>
    <property type="match status" value="1"/>
</dbReference>
<dbReference type="Gene3D" id="2.40.230.10">
    <property type="entry name" value="Phospholipase A1"/>
    <property type="match status" value="1"/>
</dbReference>
<comment type="function">
    <text evidence="18">Hydrolysis of phosphatidylcholine with phospholipase A2 (EC 3.1.1.4) and phospholipase A1 (EC 3.1.1.32) activities.</text>
</comment>